<feature type="compositionally biased region" description="Basic residues" evidence="1">
    <location>
        <begin position="277"/>
        <end position="294"/>
    </location>
</feature>
<feature type="region of interest" description="Disordered" evidence="1">
    <location>
        <begin position="246"/>
        <end position="322"/>
    </location>
</feature>
<proteinExistence type="predicted"/>
<feature type="compositionally biased region" description="Polar residues" evidence="1">
    <location>
        <begin position="93"/>
        <end position="112"/>
    </location>
</feature>
<protein>
    <submittedName>
        <fullName evidence="2">Uncharacterized protein</fullName>
    </submittedName>
</protein>
<dbReference type="Proteomes" id="UP000663864">
    <property type="component" value="Unassembled WGS sequence"/>
</dbReference>
<evidence type="ECO:0000256" key="1">
    <source>
        <dbReference type="SAM" id="MobiDB-lite"/>
    </source>
</evidence>
<comment type="caution">
    <text evidence="2">The sequence shown here is derived from an EMBL/GenBank/DDBJ whole genome shotgun (WGS) entry which is preliminary data.</text>
</comment>
<feature type="region of interest" description="Disordered" evidence="1">
    <location>
        <begin position="79"/>
        <end position="112"/>
    </location>
</feature>
<gene>
    <name evidence="2" type="ORF">ZHD862_LOCUS22099</name>
</gene>
<dbReference type="EMBL" id="CAJNOT010001357">
    <property type="protein sequence ID" value="CAF1187279.1"/>
    <property type="molecule type" value="Genomic_DNA"/>
</dbReference>
<evidence type="ECO:0000313" key="3">
    <source>
        <dbReference type="Proteomes" id="UP000663864"/>
    </source>
</evidence>
<feature type="compositionally biased region" description="Polar residues" evidence="1">
    <location>
        <begin position="246"/>
        <end position="255"/>
    </location>
</feature>
<organism evidence="2 3">
    <name type="scientific">Rotaria sordida</name>
    <dbReference type="NCBI Taxonomy" id="392033"/>
    <lineage>
        <taxon>Eukaryota</taxon>
        <taxon>Metazoa</taxon>
        <taxon>Spiralia</taxon>
        <taxon>Gnathifera</taxon>
        <taxon>Rotifera</taxon>
        <taxon>Eurotatoria</taxon>
        <taxon>Bdelloidea</taxon>
        <taxon>Philodinida</taxon>
        <taxon>Philodinidae</taxon>
        <taxon>Rotaria</taxon>
    </lineage>
</organism>
<evidence type="ECO:0000313" key="2">
    <source>
        <dbReference type="EMBL" id="CAF1187279.1"/>
    </source>
</evidence>
<accession>A0A814VCV1</accession>
<reference evidence="2" key="1">
    <citation type="submission" date="2021-02" db="EMBL/GenBank/DDBJ databases">
        <authorList>
            <person name="Nowell W R."/>
        </authorList>
    </citation>
    <scope>NUCLEOTIDE SEQUENCE</scope>
</reference>
<feature type="compositionally biased region" description="Low complexity" evidence="1">
    <location>
        <begin position="313"/>
        <end position="322"/>
    </location>
</feature>
<feature type="compositionally biased region" description="Low complexity" evidence="1">
    <location>
        <begin position="264"/>
        <end position="276"/>
    </location>
</feature>
<name>A0A814VCV1_9BILA</name>
<sequence length="450" mass="51676">MSQACSRKLTTAVASRIYTKRRRELKKTISNHTIIVTTSFLSKKYGLLPCFCEHDPIQMMKGPQALVLSKSSNAFWHRKSKSKGKLVSEKQQRNNSTAFENQQTSSSHSRNFQTFRKSIIQRFRRNNKQKMSTITARSVIHKHTKTNPIKRRNNADHSFVDPSNSMETNFNQPLSIRDDSQHSSYDSYRLILQDNSNDTNNEEDKNDVLEPLLSSLKTEQQNINATNKISQTVQEASKTIMNDLNSSRKTKQTAIISKKKHSNNTRNISTRTTASSLKRKKSTKRKRMQKRKMLSKTSLSNKNLISTSKHKNSTTSLSVTGSTTNVKRITYRRSPFSNPNVFHSMPRMQNSDEITKDNVYENHLCCKPITSVKDLSIDDQKKLIEHDYLTLISLLPVYLDSQGNFQHKIREKTNISHDGAIELDRLMNEWSSARLFIGANSHYKTLSQAI</sequence>
<feature type="compositionally biased region" description="Polar residues" evidence="1">
    <location>
        <begin position="297"/>
        <end position="307"/>
    </location>
</feature>
<dbReference type="AlphaFoldDB" id="A0A814VCV1"/>